<feature type="transmembrane region" description="Helical" evidence="1">
    <location>
        <begin position="102"/>
        <end position="122"/>
    </location>
</feature>
<sequence>MNWQLVSFFGDSTVLLPSAVVLFAVLALRKASRTLAWQWALLFGITGTVVCISKLAFMGWGVGIREIDFTGFSGHTALSTAFWPILLWLLTSRAPFSVRCSAVFVGYALAVIVGYSRLMIHAHSVSEVVSGFILGACGSLIFLLLQWRTHSSCTAQISWAGALSMVIIPLVLLNTGAKAPTQSLLGEVATMIGPFDKPFTRADLHKHIY</sequence>
<feature type="transmembrane region" description="Helical" evidence="1">
    <location>
        <begin position="40"/>
        <end position="60"/>
    </location>
</feature>
<proteinExistence type="predicted"/>
<feature type="transmembrane region" description="Helical" evidence="1">
    <location>
        <begin position="157"/>
        <end position="177"/>
    </location>
</feature>
<dbReference type="Proteomes" id="UP000008881">
    <property type="component" value="Chromosome"/>
</dbReference>
<feature type="transmembrane region" description="Helical" evidence="1">
    <location>
        <begin position="72"/>
        <end position="90"/>
    </location>
</feature>
<gene>
    <name evidence="3" type="ordered locus">EAE_23540</name>
</gene>
<dbReference type="HOGENOM" id="CLU_079852_2_0_6"/>
<feature type="transmembrane region" description="Helical" evidence="1">
    <location>
        <begin position="6"/>
        <end position="28"/>
    </location>
</feature>
<dbReference type="EMBL" id="CP002824">
    <property type="protein sequence ID" value="AEG99605.1"/>
    <property type="molecule type" value="Genomic_DNA"/>
</dbReference>
<dbReference type="Gene3D" id="1.20.144.10">
    <property type="entry name" value="Phosphatidic acid phosphatase type 2/haloperoxidase"/>
    <property type="match status" value="1"/>
</dbReference>
<evidence type="ECO:0000313" key="4">
    <source>
        <dbReference type="Proteomes" id="UP000008881"/>
    </source>
</evidence>
<dbReference type="RefSeq" id="WP_015706058.1">
    <property type="nucleotide sequence ID" value="NC_015663.1"/>
</dbReference>
<dbReference type="AlphaFoldDB" id="A0A0H3FUW7"/>
<protein>
    <submittedName>
        <fullName evidence="3">Putative acid phosphatase</fullName>
    </submittedName>
</protein>
<accession>A0A0H3FUW7</accession>
<keyword evidence="1" id="KW-0472">Membrane</keyword>
<evidence type="ECO:0000313" key="3">
    <source>
        <dbReference type="EMBL" id="AEG99605.1"/>
    </source>
</evidence>
<name>A0A0H3FUW7_KLEAK</name>
<keyword evidence="1" id="KW-0812">Transmembrane</keyword>
<feature type="transmembrane region" description="Helical" evidence="1">
    <location>
        <begin position="128"/>
        <end position="145"/>
    </location>
</feature>
<dbReference type="OrthoDB" id="8590768at2"/>
<dbReference type="GeneID" id="93312879"/>
<keyword evidence="1" id="KW-1133">Transmembrane helix</keyword>
<keyword evidence="4" id="KW-1185">Reference proteome</keyword>
<dbReference type="SMART" id="SM00014">
    <property type="entry name" value="acidPPc"/>
    <property type="match status" value="1"/>
</dbReference>
<evidence type="ECO:0000256" key="1">
    <source>
        <dbReference type="SAM" id="Phobius"/>
    </source>
</evidence>
<dbReference type="InterPro" id="IPR036938">
    <property type="entry name" value="PAP2/HPO_sf"/>
</dbReference>
<dbReference type="PATRIC" id="fig|1028307.3.peg.4663"/>
<dbReference type="InterPro" id="IPR000326">
    <property type="entry name" value="PAP2/HPO"/>
</dbReference>
<dbReference type="Pfam" id="PF01569">
    <property type="entry name" value="PAP2"/>
    <property type="match status" value="1"/>
</dbReference>
<dbReference type="SUPFAM" id="SSF48317">
    <property type="entry name" value="Acid phosphatase/Vanadium-dependent haloperoxidase"/>
    <property type="match status" value="1"/>
</dbReference>
<dbReference type="eggNOG" id="COG0671">
    <property type="taxonomic scope" value="Bacteria"/>
</dbReference>
<feature type="domain" description="Phosphatidic acid phosphatase type 2/haloperoxidase" evidence="2">
    <location>
        <begin position="16"/>
        <end position="143"/>
    </location>
</feature>
<evidence type="ECO:0000259" key="2">
    <source>
        <dbReference type="SMART" id="SM00014"/>
    </source>
</evidence>
<dbReference type="KEGG" id="eae:EAE_23540"/>
<reference evidence="3 4" key="1">
    <citation type="journal article" date="2012" name="J. Bacteriol.">
        <title>Complete genome sequence of Enterobacter aerogenes KCTC 2190.</title>
        <authorList>
            <person name="Shin S.H."/>
            <person name="Kim S."/>
            <person name="Kim J.Y."/>
            <person name="Lee S."/>
            <person name="Um Y."/>
            <person name="Oh M.K."/>
            <person name="Kim Y.R."/>
            <person name="Lee J."/>
            <person name="Yang K.S."/>
        </authorList>
    </citation>
    <scope>NUCLEOTIDE SEQUENCE [LARGE SCALE GENOMIC DNA]</scope>
    <source>
        <strain evidence="3 4">KCTC 2190</strain>
    </source>
</reference>
<organism evidence="3 4">
    <name type="scientific">Klebsiella aerogenes (strain ATCC 13048 / DSM 30053 / CCUG 1429 / JCM 1235 / KCTC 2190 / NBRC 13534 / NCIMB 10102 / NCTC 10006 / CDC 819-56)</name>
    <name type="common">Enterobacter aerogenes</name>
    <dbReference type="NCBI Taxonomy" id="1028307"/>
    <lineage>
        <taxon>Bacteria</taxon>
        <taxon>Pseudomonadati</taxon>
        <taxon>Pseudomonadota</taxon>
        <taxon>Gammaproteobacteria</taxon>
        <taxon>Enterobacterales</taxon>
        <taxon>Enterobacteriaceae</taxon>
        <taxon>Klebsiella/Raoultella group</taxon>
        <taxon>Klebsiella</taxon>
    </lineage>
</organism>